<sequence>MDEMMVTTRDAVQLTVRPVEPGDAVLLEDLFDNVSAEDRRFRFLNAKEHVGQYQIAPMVAVDHWKTENFLAFDTANGALVASALLAGDTKMEVGEIAVSVRSDYKGRGVGWAMLDVLGKAARERGMKEVIAIEDKENHAAIELEREKGFEARAFEGDPSLVILAKSLG</sequence>
<dbReference type="AlphaFoldDB" id="A0A916YR34"/>
<dbReference type="PROSITE" id="PS51186">
    <property type="entry name" value="GNAT"/>
    <property type="match status" value="1"/>
</dbReference>
<comment type="caution">
    <text evidence="2">The sequence shown here is derived from an EMBL/GenBank/DDBJ whole genome shotgun (WGS) entry which is preliminary data.</text>
</comment>
<dbReference type="Gene3D" id="3.40.630.30">
    <property type="match status" value="1"/>
</dbReference>
<dbReference type="InterPro" id="IPR000182">
    <property type="entry name" value="GNAT_dom"/>
</dbReference>
<accession>A0A916YR34</accession>
<dbReference type="Pfam" id="PF00583">
    <property type="entry name" value="Acetyltransf_1"/>
    <property type="match status" value="1"/>
</dbReference>
<dbReference type="CDD" id="cd04301">
    <property type="entry name" value="NAT_SF"/>
    <property type="match status" value="1"/>
</dbReference>
<dbReference type="InterPro" id="IPR016181">
    <property type="entry name" value="Acyl_CoA_acyltransferase"/>
</dbReference>
<name>A0A916YR34_9SPHN</name>
<reference evidence="2" key="1">
    <citation type="journal article" date="2014" name="Int. J. Syst. Evol. Microbiol.">
        <title>Complete genome sequence of Corynebacterium casei LMG S-19264T (=DSM 44701T), isolated from a smear-ripened cheese.</title>
        <authorList>
            <consortium name="US DOE Joint Genome Institute (JGI-PGF)"/>
            <person name="Walter F."/>
            <person name="Albersmeier A."/>
            <person name="Kalinowski J."/>
            <person name="Ruckert C."/>
        </authorList>
    </citation>
    <scope>NUCLEOTIDE SEQUENCE</scope>
    <source>
        <strain evidence="2">CGMCC 1.15360</strain>
    </source>
</reference>
<dbReference type="SUPFAM" id="SSF55729">
    <property type="entry name" value="Acyl-CoA N-acyltransferases (Nat)"/>
    <property type="match status" value="1"/>
</dbReference>
<evidence type="ECO:0000313" key="3">
    <source>
        <dbReference type="Proteomes" id="UP000612349"/>
    </source>
</evidence>
<gene>
    <name evidence="2" type="ORF">GCM10010990_00730</name>
</gene>
<organism evidence="2 3">
    <name type="scientific">Croceicoccus mobilis</name>
    <dbReference type="NCBI Taxonomy" id="1703339"/>
    <lineage>
        <taxon>Bacteria</taxon>
        <taxon>Pseudomonadati</taxon>
        <taxon>Pseudomonadota</taxon>
        <taxon>Alphaproteobacteria</taxon>
        <taxon>Sphingomonadales</taxon>
        <taxon>Erythrobacteraceae</taxon>
        <taxon>Croceicoccus</taxon>
    </lineage>
</organism>
<dbReference type="Proteomes" id="UP000612349">
    <property type="component" value="Unassembled WGS sequence"/>
</dbReference>
<dbReference type="GO" id="GO:0016747">
    <property type="term" value="F:acyltransferase activity, transferring groups other than amino-acyl groups"/>
    <property type="evidence" value="ECO:0007669"/>
    <property type="project" value="InterPro"/>
</dbReference>
<dbReference type="EMBL" id="BMIP01000001">
    <property type="protein sequence ID" value="GGD55444.1"/>
    <property type="molecule type" value="Genomic_DNA"/>
</dbReference>
<evidence type="ECO:0000259" key="1">
    <source>
        <dbReference type="PROSITE" id="PS51186"/>
    </source>
</evidence>
<feature type="domain" description="N-acetyltransferase" evidence="1">
    <location>
        <begin position="14"/>
        <end position="168"/>
    </location>
</feature>
<evidence type="ECO:0000313" key="2">
    <source>
        <dbReference type="EMBL" id="GGD55444.1"/>
    </source>
</evidence>
<dbReference type="OrthoDB" id="9807426at2"/>
<proteinExistence type="predicted"/>
<keyword evidence="3" id="KW-1185">Reference proteome</keyword>
<reference evidence="2" key="2">
    <citation type="submission" date="2020-09" db="EMBL/GenBank/DDBJ databases">
        <authorList>
            <person name="Sun Q."/>
            <person name="Zhou Y."/>
        </authorList>
    </citation>
    <scope>NUCLEOTIDE SEQUENCE</scope>
    <source>
        <strain evidence="2">CGMCC 1.15360</strain>
    </source>
</reference>
<protein>
    <submittedName>
        <fullName evidence="2">GCN5-like N-acetyltransferase</fullName>
    </submittedName>
</protein>